<dbReference type="EMBL" id="CP007264">
    <property type="protein sequence ID" value="AHL22172.1"/>
    <property type="molecule type" value="Genomic_DNA"/>
</dbReference>
<name>W8NSS9_9EURY</name>
<reference evidence="2 3" key="1">
    <citation type="submission" date="2014-02" db="EMBL/GenBank/DDBJ databases">
        <title>Genome Sequence of an Hyperthermophilic Archaeon, Thermococcus nautili 30-1, producing viral vesicles.</title>
        <authorList>
            <person name="Oberto J."/>
            <person name="Gaudin M."/>
            <person name="Cossu M."/>
            <person name="Gorlas A."/>
            <person name="Slesarev A."/>
            <person name="Marguet E."/>
            <person name="Forterre P."/>
        </authorList>
    </citation>
    <scope>NUCLEOTIDE SEQUENCE [LARGE SCALE GENOMIC DNA]</scope>
    <source>
        <strain evidence="2 3">30-1</strain>
    </source>
</reference>
<dbReference type="RefSeq" id="WP_042689674.1">
    <property type="nucleotide sequence ID" value="NZ_CP007264.1"/>
</dbReference>
<evidence type="ECO:0000313" key="3">
    <source>
        <dbReference type="Proteomes" id="UP000019434"/>
    </source>
</evidence>
<evidence type="ECO:0000313" key="2">
    <source>
        <dbReference type="EMBL" id="AHL22172.1"/>
    </source>
</evidence>
<dbReference type="GeneID" id="24957460"/>
<dbReference type="STRING" id="195522.BD01_0547"/>
<protein>
    <submittedName>
        <fullName evidence="2">Uncharacterized protein</fullName>
    </submittedName>
</protein>
<sequence length="101" mass="12431">MAVEIEVSGEELDRIRRNRKEIEERLRDVEGLERTLKALKLRLLLERRERLLRKLEEMETNYRELVEFEKKAKEDRSYMLELRSELSRENAELRKRLGDMR</sequence>
<accession>W8NSS9</accession>
<dbReference type="eggNOG" id="arCOG07085">
    <property type="taxonomic scope" value="Archaea"/>
</dbReference>
<dbReference type="HOGENOM" id="CLU_169423_0_0_2"/>
<feature type="coiled-coil region" evidence="1">
    <location>
        <begin position="5"/>
        <end position="75"/>
    </location>
</feature>
<gene>
    <name evidence="2" type="ORF">BD01_0547</name>
</gene>
<dbReference type="KEGG" id="tnu:BD01_0547"/>
<proteinExistence type="predicted"/>
<keyword evidence="1" id="KW-0175">Coiled coil</keyword>
<keyword evidence="3" id="KW-1185">Reference proteome</keyword>
<dbReference type="AlphaFoldDB" id="W8NSS9"/>
<dbReference type="OrthoDB" id="102567at2157"/>
<evidence type="ECO:0000256" key="1">
    <source>
        <dbReference type="SAM" id="Coils"/>
    </source>
</evidence>
<organism evidence="2 3">
    <name type="scientific">Thermococcus nautili</name>
    <dbReference type="NCBI Taxonomy" id="195522"/>
    <lineage>
        <taxon>Archaea</taxon>
        <taxon>Methanobacteriati</taxon>
        <taxon>Methanobacteriota</taxon>
        <taxon>Thermococci</taxon>
        <taxon>Thermococcales</taxon>
        <taxon>Thermococcaceae</taxon>
        <taxon>Thermococcus</taxon>
    </lineage>
</organism>
<dbReference type="Proteomes" id="UP000019434">
    <property type="component" value="Chromosome"/>
</dbReference>